<reference evidence="7" key="1">
    <citation type="submission" date="2021-07" db="EMBL/GenBank/DDBJ databases">
        <title>Draft genome of Mortierella alpina, strain LL118, isolated from an aspen leaf litter sample.</title>
        <authorList>
            <person name="Yang S."/>
            <person name="Vinatzer B.A."/>
        </authorList>
    </citation>
    <scope>NUCLEOTIDE SEQUENCE</scope>
    <source>
        <strain evidence="7">LL118</strain>
    </source>
</reference>
<dbReference type="EMBL" id="JAIFTL010000248">
    <property type="protein sequence ID" value="KAG9320901.1"/>
    <property type="molecule type" value="Genomic_DNA"/>
</dbReference>
<keyword evidence="2" id="KW-0677">Repeat</keyword>
<feature type="region of interest" description="Disordered" evidence="3">
    <location>
        <begin position="883"/>
        <end position="981"/>
    </location>
</feature>
<dbReference type="InterPro" id="IPR006652">
    <property type="entry name" value="Kelch_1"/>
</dbReference>
<evidence type="ECO:0000256" key="2">
    <source>
        <dbReference type="ARBA" id="ARBA00022737"/>
    </source>
</evidence>
<evidence type="ECO:0000256" key="1">
    <source>
        <dbReference type="ARBA" id="ARBA00022441"/>
    </source>
</evidence>
<keyword evidence="1" id="KW-0880">Kelch repeat</keyword>
<evidence type="ECO:0000313" key="8">
    <source>
        <dbReference type="Proteomes" id="UP000717515"/>
    </source>
</evidence>
<dbReference type="SMART" id="SM00612">
    <property type="entry name" value="Kelch"/>
    <property type="match status" value="3"/>
</dbReference>
<name>A0A9P8CW94_MORAP</name>
<keyword evidence="4" id="KW-0812">Transmembrane</keyword>
<dbReference type="SUPFAM" id="SSF50965">
    <property type="entry name" value="Galactose oxidase, central domain"/>
    <property type="match status" value="3"/>
</dbReference>
<feature type="domain" description="Attractin/MKLN-like beta-propeller" evidence="6">
    <location>
        <begin position="544"/>
        <end position="752"/>
    </location>
</feature>
<feature type="transmembrane region" description="Helical" evidence="4">
    <location>
        <begin position="1368"/>
        <end position="1390"/>
    </location>
</feature>
<feature type="transmembrane region" description="Helical" evidence="4">
    <location>
        <begin position="796"/>
        <end position="818"/>
    </location>
</feature>
<protein>
    <recommendedName>
        <fullName evidence="6">Attractin/MKLN-like beta-propeller domain-containing protein</fullName>
    </recommendedName>
</protein>
<accession>A0A9P8CW94</accession>
<organism evidence="7 8">
    <name type="scientific">Mortierella alpina</name>
    <name type="common">Oleaginous fungus</name>
    <name type="synonym">Mortierella renispora</name>
    <dbReference type="NCBI Taxonomy" id="64518"/>
    <lineage>
        <taxon>Eukaryota</taxon>
        <taxon>Fungi</taxon>
        <taxon>Fungi incertae sedis</taxon>
        <taxon>Mucoromycota</taxon>
        <taxon>Mortierellomycotina</taxon>
        <taxon>Mortierellomycetes</taxon>
        <taxon>Mortierellales</taxon>
        <taxon>Mortierellaceae</taxon>
        <taxon>Mortierella</taxon>
    </lineage>
</organism>
<feature type="compositionally biased region" description="Polar residues" evidence="3">
    <location>
        <begin position="894"/>
        <end position="921"/>
    </location>
</feature>
<evidence type="ECO:0000256" key="4">
    <source>
        <dbReference type="SAM" id="Phobius"/>
    </source>
</evidence>
<evidence type="ECO:0000313" key="7">
    <source>
        <dbReference type="EMBL" id="KAG9320901.1"/>
    </source>
</evidence>
<dbReference type="PANTHER" id="PTHR46093">
    <property type="entry name" value="ACYL-COA-BINDING DOMAIN-CONTAINING PROTEIN 5"/>
    <property type="match status" value="1"/>
</dbReference>
<dbReference type="InterPro" id="IPR011043">
    <property type="entry name" value="Gal_Oxase/kelch_b-propeller"/>
</dbReference>
<evidence type="ECO:0000256" key="3">
    <source>
        <dbReference type="SAM" id="MobiDB-lite"/>
    </source>
</evidence>
<gene>
    <name evidence="7" type="ORF">KVV02_008685</name>
</gene>
<dbReference type="Pfam" id="PF24981">
    <property type="entry name" value="Beta-prop_ATRN-LZTR1"/>
    <property type="match status" value="1"/>
</dbReference>
<feature type="compositionally biased region" description="Low complexity" evidence="3">
    <location>
        <begin position="967"/>
        <end position="981"/>
    </location>
</feature>
<evidence type="ECO:0000259" key="6">
    <source>
        <dbReference type="Pfam" id="PF24981"/>
    </source>
</evidence>
<proteinExistence type="predicted"/>
<keyword evidence="4" id="KW-1133">Transmembrane helix</keyword>
<keyword evidence="5" id="KW-0732">Signal</keyword>
<evidence type="ECO:0000256" key="5">
    <source>
        <dbReference type="SAM" id="SignalP"/>
    </source>
</evidence>
<dbReference type="InterPro" id="IPR015915">
    <property type="entry name" value="Kelch-typ_b-propeller"/>
</dbReference>
<feature type="chain" id="PRO_5040137796" description="Attractin/MKLN-like beta-propeller domain-containing protein" evidence="5">
    <location>
        <begin position="28"/>
        <end position="1518"/>
    </location>
</feature>
<feature type="transmembrane region" description="Helical" evidence="4">
    <location>
        <begin position="379"/>
        <end position="400"/>
    </location>
</feature>
<feature type="signal peptide" evidence="5">
    <location>
        <begin position="1"/>
        <end position="27"/>
    </location>
</feature>
<dbReference type="InterPro" id="IPR056737">
    <property type="entry name" value="Beta-prop_ATRN-MKLN-like"/>
</dbReference>
<dbReference type="PANTHER" id="PTHR46093:SF18">
    <property type="entry name" value="FIBRONECTIN TYPE-III DOMAIN-CONTAINING PROTEIN"/>
    <property type="match status" value="1"/>
</dbReference>
<keyword evidence="4" id="KW-0472">Membrane</keyword>
<feature type="region of interest" description="Disordered" evidence="3">
    <location>
        <begin position="1486"/>
        <end position="1518"/>
    </location>
</feature>
<dbReference type="Gene3D" id="2.120.10.80">
    <property type="entry name" value="Kelch-type beta propeller"/>
    <property type="match status" value="6"/>
</dbReference>
<dbReference type="CDD" id="cd12087">
    <property type="entry name" value="TM_EGFR-like"/>
    <property type="match status" value="2"/>
</dbReference>
<dbReference type="Pfam" id="PF24681">
    <property type="entry name" value="Kelch_KLHDC2_KLHL20_DRC7"/>
    <property type="match status" value="2"/>
</dbReference>
<sequence>MKFLVFTLTLGTHTLFSLLHLAAPIQAQQQRVVLPLISSAYARSGSSLYIVGGWVGGNLVADSNQFVALDLSVPWNASTPSWKWLSSGPTRSSFPAAFSSDGKTMITFRSGVPNFALLYDVATNLWRPSQIGASNPDRAGVYGVTDPTTNVVYLAGGFQADGLSYTPMVVYHFDSDSVTEFTIPQAGMRNTLFYKGVWWSTSKSILYFGGYNYGLGSQSPNIITQFTPSTGLWSILSTAGTGPVSRNDHCMEMSDDGSKLVVFGGRFVTGMNSTLAKSIFVLDMRTMSWTRGPDLIYARLYAACTIVGSTFIAWGGQDDSNVASATATPLIYDLNTNKYTTQFIPPPPQPSSSTTETASPASATTDHNAGDSNTGHTGAIIGGVVGSIGLLGATLGFLFYMRRRDLKTHAGSNASLVMDKLDGTTDEDTHTGLLLLTAPAYGQDAVTVVSQAAYARYGTKLYVVGGGYSREVKAKWSGFNTDNEFIPSPDGQFMVLDLSIPWDVSAPAWKRLASGPKQGTFPAAFSADGKTLATFRSEANVTASSHFIWLYHVDNDTWSQSAVTVPDPGKPGRYAVTDPTTNNVYLPGGFEKENSFPMLIYSFDKDSTTQPPLPGRLVDVSHYKAVWWAQEQSILYFGGYVGSRYEHTAPSVIQFTPSTNAWRALTTTGGGPSGRSDHCMEISDDGTKLVVYGGRIVESFKTVFSSELFVLDLPSLQWTLAKDSGKPRVYSVCTIINSTFISWGGQDSQETISAPPILYNLKGKKYLTKFMDPEGDTPAKGSTSGDASSGVHAGGLSAGAIAGIAIGSLAALICIWCLCCKKWKRPQYAEELVDPLKSTYSIQPAPISRPTTKPEAVKVTVATVSPRPQNRVSTVTMIEPSGGGYRQYPIMPTHQGSQTVGLSNTSTYPPGRGSNPQSRQSYPLLESQPGTSTEQHAYPMTASPNPQYSLPAGSPQKSSVGIPSEAPPTYSAASTRSSPRAPQVVLDYDGQMAATNSDVRREPGAPQQREYLLSIFALLELAVPAFGQTDPIPLTAPASTRWGNTLYISGGAYSSNLELQNSYNQFISLDLSVPWDAANPSWNSLSSGPRQRMFSAVMSGDGKTMATFRTGEPAFSWLYDVAKDLWRSSQITVPNPALEGIYGVTDPTSNLVYLAGGYPQNDSVLTNMLVYHFDSDSLTQLTMPPQGLVNRRYYKGVWWPRSRSIIYFGGYLYGAGAGTGVPDGLVQYTPSTNTWATLTTKGTAPGGRADFCMEIADDGSKLVVFGGRAFAGTTFTTNGDLFVLDLNTLIWSQGLTYATPRTYPACTIVGSTFIAWGGQDNVATVSKAAILYDLNTNQFISRFTPIVPPSPTASTSPSGKESASNTGAIIGGVAGSIAVIAIAGGIFFCMRRKNRQSAASRDHLSLTTLDSPNQYEAKVDRHANNGDTAILPVPLTESALPTGPIYATEPMPAGYVAPPPSKPGSGPQQYAYRTVQTHDALKDYQDELQGSGNYRGPQYVPSAYVDEGGHNGHRGPHN</sequence>
<dbReference type="Proteomes" id="UP000717515">
    <property type="component" value="Unassembled WGS sequence"/>
</dbReference>
<feature type="region of interest" description="Disordered" evidence="3">
    <location>
        <begin position="342"/>
        <end position="373"/>
    </location>
</feature>
<comment type="caution">
    <text evidence="7">The sequence shown here is derived from an EMBL/GenBank/DDBJ whole genome shotgun (WGS) entry which is preliminary data.</text>
</comment>
<feature type="compositionally biased region" description="Low complexity" evidence="3">
    <location>
        <begin position="351"/>
        <end position="365"/>
    </location>
</feature>